<feature type="region of interest" description="Disordered" evidence="1">
    <location>
        <begin position="66"/>
        <end position="107"/>
    </location>
</feature>
<organism evidence="2 3">
    <name type="scientific">Pyronema omphalodes (strain CBS 100304)</name>
    <name type="common">Pyronema confluens</name>
    <dbReference type="NCBI Taxonomy" id="1076935"/>
    <lineage>
        <taxon>Eukaryota</taxon>
        <taxon>Fungi</taxon>
        <taxon>Dikarya</taxon>
        <taxon>Ascomycota</taxon>
        <taxon>Pezizomycotina</taxon>
        <taxon>Pezizomycetes</taxon>
        <taxon>Pezizales</taxon>
        <taxon>Pyronemataceae</taxon>
        <taxon>Pyronema</taxon>
    </lineage>
</organism>
<proteinExistence type="predicted"/>
<feature type="region of interest" description="Disordered" evidence="1">
    <location>
        <begin position="1"/>
        <end position="51"/>
    </location>
</feature>
<accession>U4KZQ1</accession>
<feature type="compositionally biased region" description="Polar residues" evidence="1">
    <location>
        <begin position="1"/>
        <end position="14"/>
    </location>
</feature>
<protein>
    <submittedName>
        <fullName evidence="2">Uncharacterized protein</fullName>
    </submittedName>
</protein>
<feature type="region of interest" description="Disordered" evidence="1">
    <location>
        <begin position="315"/>
        <end position="353"/>
    </location>
</feature>
<reference evidence="2 3" key="1">
    <citation type="journal article" date="2013" name="PLoS Genet.">
        <title>The genome and development-dependent transcriptomes of Pyronema confluens: a window into fungal evolution.</title>
        <authorList>
            <person name="Traeger S."/>
            <person name="Altegoer F."/>
            <person name="Freitag M."/>
            <person name="Gabaldon T."/>
            <person name="Kempken F."/>
            <person name="Kumar A."/>
            <person name="Marcet-Houben M."/>
            <person name="Poggeler S."/>
            <person name="Stajich J.E."/>
            <person name="Nowrousian M."/>
        </authorList>
    </citation>
    <scope>NUCLEOTIDE SEQUENCE [LARGE SCALE GENOMIC DNA]</scope>
    <source>
        <strain evidence="3">CBS 100304</strain>
        <tissue evidence="2">Vegetative mycelium</tissue>
    </source>
</reference>
<evidence type="ECO:0000313" key="3">
    <source>
        <dbReference type="Proteomes" id="UP000018144"/>
    </source>
</evidence>
<gene>
    <name evidence="2" type="ORF">PCON_07288</name>
</gene>
<name>U4KZQ1_PYROM</name>
<feature type="compositionally biased region" description="Low complexity" evidence="1">
    <location>
        <begin position="66"/>
        <end position="80"/>
    </location>
</feature>
<dbReference type="AlphaFoldDB" id="U4KZQ1"/>
<sequence>MLEFGTTRSMSSDGLTGLPTSGVAEAMDSGSQIGTSHMSRVPHPGPGGSIRSVSRKYRVFDLHCSWSSSDSESDSGSTTSKGDARISSGSDLGHDRTEEIGNLPPWSRSTCGMDLHGQFTSYFDSTSESEQEMDGPARKFGPNNDGYYYYSDENASYSIAFWSPCESIFHGSGPSESQSSDADSDDLGSMSSLLDATWIQGAECNSPDSLTGFEYSDSPGVSGVAIPVTFPSPCWHQQVNIGLGIGLFGFENNDTLPLATSEKSLAKKKIFTSRIPILASRIPKPKVLVTSEKSLTKPKVFISQIPVLASMIATPPRKQQPAVVTSRKMSARLKKPLARSSEKTPKSKPRWRV</sequence>
<feature type="compositionally biased region" description="Polar residues" evidence="1">
    <location>
        <begin position="29"/>
        <end position="38"/>
    </location>
</feature>
<dbReference type="Proteomes" id="UP000018144">
    <property type="component" value="Unassembled WGS sequence"/>
</dbReference>
<dbReference type="EMBL" id="HF935364">
    <property type="protein sequence ID" value="CCX07699.1"/>
    <property type="molecule type" value="Genomic_DNA"/>
</dbReference>
<evidence type="ECO:0000313" key="2">
    <source>
        <dbReference type="EMBL" id="CCX07699.1"/>
    </source>
</evidence>
<evidence type="ECO:0000256" key="1">
    <source>
        <dbReference type="SAM" id="MobiDB-lite"/>
    </source>
</evidence>
<keyword evidence="3" id="KW-1185">Reference proteome</keyword>